<feature type="domain" description="VWFA" evidence="3">
    <location>
        <begin position="208"/>
        <end position="408"/>
    </location>
</feature>
<feature type="transmembrane region" description="Helical" evidence="2">
    <location>
        <begin position="659"/>
        <end position="684"/>
    </location>
</feature>
<feature type="region of interest" description="Disordered" evidence="1">
    <location>
        <begin position="697"/>
        <end position="783"/>
    </location>
</feature>
<dbReference type="SUPFAM" id="SSF53300">
    <property type="entry name" value="vWA-like"/>
    <property type="match status" value="1"/>
</dbReference>
<dbReference type="PANTHER" id="PTHR10166:SF37">
    <property type="entry name" value="STOLID, ISOFORM H"/>
    <property type="match status" value="1"/>
</dbReference>
<dbReference type="Gene3D" id="3.40.50.410">
    <property type="entry name" value="von Willebrand factor, type A domain"/>
    <property type="match status" value="1"/>
</dbReference>
<protein>
    <recommendedName>
        <fullName evidence="3">VWFA domain-containing protein</fullName>
    </recommendedName>
</protein>
<evidence type="ECO:0000313" key="4">
    <source>
        <dbReference type="EMBL" id="GHP01481.1"/>
    </source>
</evidence>
<dbReference type="InterPro" id="IPR002035">
    <property type="entry name" value="VWF_A"/>
</dbReference>
<dbReference type="SMART" id="SM00327">
    <property type="entry name" value="VWA"/>
    <property type="match status" value="1"/>
</dbReference>
<sequence length="783" mass="85210">MVTVDAVAVVAVAVDMRALVLIVPYFTLLFWVPSGALAQRSQQLLYDRLVIKESAVTQLKQSIENLQVDPSRPECANAVAPSSCAQKLMQPVCDIEFGYSKGCNCKGTAVDTRNYVIKESSYVGTTDSDVKAEVCRLKNVSAVFPDLFGKMIEAGETKWIYYGSSTGVLANYPGILWPRESQESTDCGNLYDPRVRPWYMSASTGPKNVILIIDKSGSMRTANRIGASKDAAKAVLNSLTHADYVGLVFFDSTASSYKGLTTLAKALPGFRKRLADAVDSVEPGGGTNFVDAFRAAFTLVDSSKEKGYTANCHTTYVFLTDGEADSPLQEIQNRMRSVTPKEHYFIISIGTGTKVKELQDLSCAVNGIFTEVGDAPPTWNERAYLQFKAKFTQAMSKFQRYYALMKSICKQENLVWSEAYSSIPDVFGPIATAASPVYDKSQRSDWPWHMTGVAAVDATVCDLYEKAPDTPKPQWPSTTVGGCTCASSYTYNGKSYQSCTEDDWSVPWCATENCGACMTESISTNCWDDCAPYGAKAVVESELLRRATSETCTDEIVLDECALEVLRDDTSESTTSTQCRDYWSKIGKADQACDKTSEGYKKYEWAVHGKKPDFSAPSWAKSSFQSTGDMRPNFDPLYNDESKDCTCDSTLMKPSCTDAGGIIVGAIFGILFPVFGVIVAVMVCRRRRGSMAAYNTNAGMNQQGGPIQMTGGPYPPPPGQQQPYMGGQPPMMYGGRQPQPPPPPYPSNQPTAPPPPYPGVAIGQPVGYRQGGPSASAMSYGKS</sequence>
<feature type="compositionally biased region" description="Low complexity" evidence="1">
    <location>
        <begin position="721"/>
        <end position="737"/>
    </location>
</feature>
<feature type="compositionally biased region" description="Pro residues" evidence="1">
    <location>
        <begin position="738"/>
        <end position="758"/>
    </location>
</feature>
<comment type="caution">
    <text evidence="4">The sequence shown here is derived from an EMBL/GenBank/DDBJ whole genome shotgun (WGS) entry which is preliminary data.</text>
</comment>
<name>A0A830H721_9CHLO</name>
<dbReference type="InterPro" id="IPR051173">
    <property type="entry name" value="Ca_channel_alpha-2/delta"/>
</dbReference>
<evidence type="ECO:0000256" key="1">
    <source>
        <dbReference type="SAM" id="MobiDB-lite"/>
    </source>
</evidence>
<accession>A0A830H721</accession>
<evidence type="ECO:0000259" key="3">
    <source>
        <dbReference type="PROSITE" id="PS50234"/>
    </source>
</evidence>
<evidence type="ECO:0000256" key="2">
    <source>
        <dbReference type="SAM" id="Phobius"/>
    </source>
</evidence>
<dbReference type="Pfam" id="PF13519">
    <property type="entry name" value="VWA_2"/>
    <property type="match status" value="1"/>
</dbReference>
<feature type="transmembrane region" description="Helical" evidence="2">
    <location>
        <begin position="7"/>
        <end position="32"/>
    </location>
</feature>
<evidence type="ECO:0000313" key="5">
    <source>
        <dbReference type="Proteomes" id="UP000660262"/>
    </source>
</evidence>
<dbReference type="EMBL" id="BNJQ01000001">
    <property type="protein sequence ID" value="GHP01481.1"/>
    <property type="molecule type" value="Genomic_DNA"/>
</dbReference>
<gene>
    <name evidence="4" type="ORF">PPROV_000023700</name>
</gene>
<organism evidence="4 5">
    <name type="scientific">Pycnococcus provasolii</name>
    <dbReference type="NCBI Taxonomy" id="41880"/>
    <lineage>
        <taxon>Eukaryota</taxon>
        <taxon>Viridiplantae</taxon>
        <taxon>Chlorophyta</taxon>
        <taxon>Pseudoscourfieldiophyceae</taxon>
        <taxon>Pseudoscourfieldiales</taxon>
        <taxon>Pycnococcaceae</taxon>
        <taxon>Pycnococcus</taxon>
    </lineage>
</organism>
<dbReference type="InterPro" id="IPR036465">
    <property type="entry name" value="vWFA_dom_sf"/>
</dbReference>
<dbReference type="OrthoDB" id="1922840at2759"/>
<keyword evidence="2" id="KW-0812">Transmembrane</keyword>
<keyword evidence="5" id="KW-1185">Reference proteome</keyword>
<dbReference type="GO" id="GO:0005245">
    <property type="term" value="F:voltage-gated calcium channel activity"/>
    <property type="evidence" value="ECO:0007669"/>
    <property type="project" value="TreeGrafter"/>
</dbReference>
<proteinExistence type="predicted"/>
<dbReference type="GO" id="GO:0005891">
    <property type="term" value="C:voltage-gated calcium channel complex"/>
    <property type="evidence" value="ECO:0007669"/>
    <property type="project" value="TreeGrafter"/>
</dbReference>
<dbReference type="PROSITE" id="PS50234">
    <property type="entry name" value="VWFA"/>
    <property type="match status" value="1"/>
</dbReference>
<keyword evidence="2" id="KW-0472">Membrane</keyword>
<keyword evidence="2" id="KW-1133">Transmembrane helix</keyword>
<dbReference type="AlphaFoldDB" id="A0A830H721"/>
<dbReference type="Proteomes" id="UP000660262">
    <property type="component" value="Unassembled WGS sequence"/>
</dbReference>
<reference evidence="4" key="1">
    <citation type="submission" date="2020-10" db="EMBL/GenBank/DDBJ databases">
        <title>Unveiling of a novel bifunctional photoreceptor, Dualchrome1, isolated from a cosmopolitan green alga.</title>
        <authorList>
            <person name="Suzuki S."/>
            <person name="Kawachi M."/>
        </authorList>
    </citation>
    <scope>NUCLEOTIDE SEQUENCE</scope>
    <source>
        <strain evidence="4">NIES 2893</strain>
    </source>
</reference>
<dbReference type="PANTHER" id="PTHR10166">
    <property type="entry name" value="VOLTAGE-DEPENDENT CALCIUM CHANNEL SUBUNIT ALPHA-2/DELTA-RELATED"/>
    <property type="match status" value="1"/>
</dbReference>